<comment type="caution">
    <text evidence="8">The sequence shown here is derived from an EMBL/GenBank/DDBJ whole genome shotgun (WGS) entry which is preliminary data.</text>
</comment>
<sequence length="318" mass="37331">MRTTQRCEGMNNYMKDYVCSGEKLFEFIPQIDRALMWLRNNFFGDEYVSKCKSSVILSHLKPLEEHASSVYNYQIYLDVAEQIMHKSKYTHIVVEEEDNCRVYHLSIYQFPDKKRKVFYHLDRVGVQEFDKDGVWDSEKHNRHLISCDCNLFEGKGIPCRHMFYVMKVEYFKKILESMIFKRWTKSAALDVLIKLQPDDEFSKGIDISWFTSLSAKCNYLCHNGSQTEEGFNLVKKELIVLQNTLQGLNDEIRNKAKKNQTDSEPRSHIIKDPNVVKTKRRLSAQLNLAHRQKNPRNIEDQISAVFATLLGMTYTTVN</sequence>
<comment type="subcellular location">
    <subcellularLocation>
        <location evidence="6">Nucleus</location>
    </subcellularLocation>
</comment>
<dbReference type="SMART" id="SM00575">
    <property type="entry name" value="ZnF_PMZ"/>
    <property type="match status" value="1"/>
</dbReference>
<keyword evidence="3 5" id="KW-0863">Zinc-finger</keyword>
<dbReference type="EMBL" id="JAJSOW010000105">
    <property type="protein sequence ID" value="KAI9164886.1"/>
    <property type="molecule type" value="Genomic_DNA"/>
</dbReference>
<comment type="similarity">
    <text evidence="1 6">Belongs to the FHY3/FAR1 family.</text>
</comment>
<dbReference type="InterPro" id="IPR031052">
    <property type="entry name" value="FHY3/FAR1"/>
</dbReference>
<dbReference type="PANTHER" id="PTHR31669">
    <property type="entry name" value="PROTEIN FAR1-RELATED SEQUENCE 10-RELATED"/>
    <property type="match status" value="1"/>
</dbReference>
<dbReference type="AlphaFoldDB" id="A0AAD5IHL6"/>
<proteinExistence type="inferred from homology"/>
<evidence type="ECO:0000256" key="1">
    <source>
        <dbReference type="ARBA" id="ARBA00005889"/>
    </source>
</evidence>
<feature type="domain" description="SWIM-type" evidence="7">
    <location>
        <begin position="132"/>
        <end position="170"/>
    </location>
</feature>
<dbReference type="InterPro" id="IPR006564">
    <property type="entry name" value="Znf_PMZ"/>
</dbReference>
<dbReference type="Proteomes" id="UP001064489">
    <property type="component" value="Chromosome 10"/>
</dbReference>
<keyword evidence="9" id="KW-1185">Reference proteome</keyword>
<evidence type="ECO:0000313" key="8">
    <source>
        <dbReference type="EMBL" id="KAI9164886.1"/>
    </source>
</evidence>
<evidence type="ECO:0000256" key="5">
    <source>
        <dbReference type="PROSITE-ProRule" id="PRU00325"/>
    </source>
</evidence>
<organism evidence="8 9">
    <name type="scientific">Acer negundo</name>
    <name type="common">Box elder</name>
    <dbReference type="NCBI Taxonomy" id="4023"/>
    <lineage>
        <taxon>Eukaryota</taxon>
        <taxon>Viridiplantae</taxon>
        <taxon>Streptophyta</taxon>
        <taxon>Embryophyta</taxon>
        <taxon>Tracheophyta</taxon>
        <taxon>Spermatophyta</taxon>
        <taxon>Magnoliopsida</taxon>
        <taxon>eudicotyledons</taxon>
        <taxon>Gunneridae</taxon>
        <taxon>Pentapetalae</taxon>
        <taxon>rosids</taxon>
        <taxon>malvids</taxon>
        <taxon>Sapindales</taxon>
        <taxon>Sapindaceae</taxon>
        <taxon>Hippocastanoideae</taxon>
        <taxon>Acereae</taxon>
        <taxon>Acer</taxon>
    </lineage>
</organism>
<accession>A0AAD5IHL6</accession>
<dbReference type="Pfam" id="PF04434">
    <property type="entry name" value="SWIM"/>
    <property type="match status" value="1"/>
</dbReference>
<evidence type="ECO:0000313" key="9">
    <source>
        <dbReference type="Proteomes" id="UP001064489"/>
    </source>
</evidence>
<keyword evidence="6" id="KW-0539">Nucleus</keyword>
<name>A0AAD5IHL6_ACENE</name>
<evidence type="ECO:0000256" key="2">
    <source>
        <dbReference type="ARBA" id="ARBA00022723"/>
    </source>
</evidence>
<evidence type="ECO:0000256" key="3">
    <source>
        <dbReference type="ARBA" id="ARBA00022771"/>
    </source>
</evidence>
<dbReference type="PROSITE" id="PS50966">
    <property type="entry name" value="ZF_SWIM"/>
    <property type="match status" value="1"/>
</dbReference>
<protein>
    <recommendedName>
        <fullName evidence="6">Protein FAR1-RELATED SEQUENCE</fullName>
    </recommendedName>
</protein>
<dbReference type="GO" id="GO:0006355">
    <property type="term" value="P:regulation of DNA-templated transcription"/>
    <property type="evidence" value="ECO:0007669"/>
    <property type="project" value="UniProtKB-UniRule"/>
</dbReference>
<dbReference type="GO" id="GO:0005634">
    <property type="term" value="C:nucleus"/>
    <property type="evidence" value="ECO:0007669"/>
    <property type="project" value="UniProtKB-SubCell"/>
</dbReference>
<dbReference type="PANTHER" id="PTHR31669:SF292">
    <property type="entry name" value="OS02G0262500 PROTEIN"/>
    <property type="match status" value="1"/>
</dbReference>
<reference evidence="8" key="1">
    <citation type="journal article" date="2022" name="Plant J.">
        <title>Strategies of tolerance reflected in two North American maple genomes.</title>
        <authorList>
            <person name="McEvoy S.L."/>
            <person name="Sezen U.U."/>
            <person name="Trouern-Trend A."/>
            <person name="McMahon S.M."/>
            <person name="Schaberg P.G."/>
            <person name="Yang J."/>
            <person name="Wegrzyn J.L."/>
            <person name="Swenson N.G."/>
        </authorList>
    </citation>
    <scope>NUCLEOTIDE SEQUENCE</scope>
    <source>
        <strain evidence="8">91603</strain>
    </source>
</reference>
<dbReference type="InterPro" id="IPR007527">
    <property type="entry name" value="Znf_SWIM"/>
</dbReference>
<keyword evidence="4 6" id="KW-0862">Zinc</keyword>
<evidence type="ECO:0000259" key="7">
    <source>
        <dbReference type="PROSITE" id="PS50966"/>
    </source>
</evidence>
<gene>
    <name evidence="8" type="ORF">LWI28_003998</name>
</gene>
<comment type="function">
    <text evidence="6">Putative transcription activator involved in regulating light control of development.</text>
</comment>
<keyword evidence="2 6" id="KW-0479">Metal-binding</keyword>
<evidence type="ECO:0000256" key="6">
    <source>
        <dbReference type="RuleBase" id="RU367018"/>
    </source>
</evidence>
<dbReference type="GO" id="GO:0008270">
    <property type="term" value="F:zinc ion binding"/>
    <property type="evidence" value="ECO:0007669"/>
    <property type="project" value="UniProtKB-UniRule"/>
</dbReference>
<evidence type="ECO:0000256" key="4">
    <source>
        <dbReference type="ARBA" id="ARBA00022833"/>
    </source>
</evidence>
<reference evidence="8" key="2">
    <citation type="submission" date="2023-02" db="EMBL/GenBank/DDBJ databases">
        <authorList>
            <person name="Swenson N.G."/>
            <person name="Wegrzyn J.L."/>
            <person name="Mcevoy S.L."/>
        </authorList>
    </citation>
    <scope>NUCLEOTIDE SEQUENCE</scope>
    <source>
        <strain evidence="8">91603</strain>
        <tissue evidence="8">Leaf</tissue>
    </source>
</reference>